<sequence>MVENRLDTLLLGSSARVISVRVRVAA</sequence>
<proteinExistence type="predicted"/>
<evidence type="ECO:0000313" key="2">
    <source>
        <dbReference type="Proteomes" id="UP000188268"/>
    </source>
</evidence>
<comment type="caution">
    <text evidence="1">The sequence shown here is derived from an EMBL/GenBank/DDBJ whole genome shotgun (WGS) entry which is preliminary data.</text>
</comment>
<keyword evidence="2" id="KW-1185">Reference proteome</keyword>
<evidence type="ECO:0000313" key="1">
    <source>
        <dbReference type="EMBL" id="OMP07028.1"/>
    </source>
</evidence>
<accession>A0A1R3KJ46</accession>
<gene>
    <name evidence="1" type="ORF">CCACVL1_01391</name>
</gene>
<dbReference type="Proteomes" id="UP000188268">
    <property type="component" value="Unassembled WGS sequence"/>
</dbReference>
<feature type="non-terminal residue" evidence="1">
    <location>
        <position position="26"/>
    </location>
</feature>
<dbReference type="Gramene" id="OMP07028">
    <property type="protein sequence ID" value="OMP07028"/>
    <property type="gene ID" value="CCACVL1_01391"/>
</dbReference>
<dbReference type="AlphaFoldDB" id="A0A1R3KJ46"/>
<organism evidence="1 2">
    <name type="scientific">Corchorus capsularis</name>
    <name type="common">Jute</name>
    <dbReference type="NCBI Taxonomy" id="210143"/>
    <lineage>
        <taxon>Eukaryota</taxon>
        <taxon>Viridiplantae</taxon>
        <taxon>Streptophyta</taxon>
        <taxon>Embryophyta</taxon>
        <taxon>Tracheophyta</taxon>
        <taxon>Spermatophyta</taxon>
        <taxon>Magnoliopsida</taxon>
        <taxon>eudicotyledons</taxon>
        <taxon>Gunneridae</taxon>
        <taxon>Pentapetalae</taxon>
        <taxon>rosids</taxon>
        <taxon>malvids</taxon>
        <taxon>Malvales</taxon>
        <taxon>Malvaceae</taxon>
        <taxon>Grewioideae</taxon>
        <taxon>Apeibeae</taxon>
        <taxon>Corchorus</taxon>
    </lineage>
</organism>
<protein>
    <submittedName>
        <fullName evidence="1">Uncharacterized protein</fullName>
    </submittedName>
</protein>
<dbReference type="EMBL" id="AWWV01004701">
    <property type="protein sequence ID" value="OMP07028.1"/>
    <property type="molecule type" value="Genomic_DNA"/>
</dbReference>
<name>A0A1R3KJ46_COCAP</name>
<reference evidence="1 2" key="1">
    <citation type="submission" date="2013-09" db="EMBL/GenBank/DDBJ databases">
        <title>Corchorus capsularis genome sequencing.</title>
        <authorList>
            <person name="Alam M."/>
            <person name="Haque M.S."/>
            <person name="Islam M.S."/>
            <person name="Emdad E.M."/>
            <person name="Islam M.M."/>
            <person name="Ahmed B."/>
            <person name="Halim A."/>
            <person name="Hossen Q.M.M."/>
            <person name="Hossain M.Z."/>
            <person name="Ahmed R."/>
            <person name="Khan M.M."/>
            <person name="Islam R."/>
            <person name="Rashid M.M."/>
            <person name="Khan S.A."/>
            <person name="Rahman M.S."/>
            <person name="Alam M."/>
        </authorList>
    </citation>
    <scope>NUCLEOTIDE SEQUENCE [LARGE SCALE GENOMIC DNA]</scope>
    <source>
        <strain evidence="2">cv. CVL-1</strain>
        <tissue evidence="1">Whole seedling</tissue>
    </source>
</reference>